<dbReference type="HOGENOM" id="CLU_3287849_0_0_4"/>
<dbReference type="AlphaFoldDB" id="A0A0A1F914"/>
<reference evidence="2" key="1">
    <citation type="journal article" date="2014" name="Soil Biol. Biochem.">
        <title>Structure and function of bacterial communities in ageing soils: Insights from the Mendocino ecological staircase.</title>
        <authorList>
            <person name="Uroz S."/>
            <person name="Tech J.J."/>
            <person name="Sawaya N.A."/>
            <person name="Frey-Klett P."/>
            <person name="Leveau J.H.J."/>
        </authorList>
    </citation>
    <scope>NUCLEOTIDE SEQUENCE [LARGE SCALE GENOMIC DNA]</scope>
    <source>
        <strain evidence="2">Cal35</strain>
    </source>
</reference>
<evidence type="ECO:0000313" key="2">
    <source>
        <dbReference type="Proteomes" id="UP000030302"/>
    </source>
</evidence>
<dbReference type="Proteomes" id="UP000030302">
    <property type="component" value="Chromosome"/>
</dbReference>
<dbReference type="EMBL" id="CP009962">
    <property type="protein sequence ID" value="AIY41031.1"/>
    <property type="molecule type" value="Genomic_DNA"/>
</dbReference>
<sequence length="40" mass="4206">MQAAFYQTPPACGCSRPLWQSTTAIHYGNPAPPSNAADAI</sequence>
<proteinExistence type="predicted"/>
<gene>
    <name evidence="1" type="ORF">LT85_1873</name>
</gene>
<name>A0A0A1F914_9BURK</name>
<dbReference type="KEGG" id="care:LT85_1873"/>
<keyword evidence="2" id="KW-1185">Reference proteome</keyword>
<accession>A0A0A1F914</accession>
<dbReference type="STRING" id="279058.LT85_1873"/>
<protein>
    <submittedName>
        <fullName evidence="1">Uncharacterized protein</fullName>
    </submittedName>
</protein>
<organism evidence="1 2">
    <name type="scientific">Collimonas arenae</name>
    <dbReference type="NCBI Taxonomy" id="279058"/>
    <lineage>
        <taxon>Bacteria</taxon>
        <taxon>Pseudomonadati</taxon>
        <taxon>Pseudomonadota</taxon>
        <taxon>Betaproteobacteria</taxon>
        <taxon>Burkholderiales</taxon>
        <taxon>Oxalobacteraceae</taxon>
        <taxon>Collimonas</taxon>
    </lineage>
</organism>
<evidence type="ECO:0000313" key="1">
    <source>
        <dbReference type="EMBL" id="AIY41031.1"/>
    </source>
</evidence>